<dbReference type="WBParaSite" id="SCUD_0001183601-mRNA-1">
    <property type="protein sequence ID" value="SCUD_0001183601-mRNA-1"/>
    <property type="gene ID" value="SCUD_0001183601"/>
</dbReference>
<evidence type="ECO:0000256" key="1">
    <source>
        <dbReference type="SAM" id="MobiDB-lite"/>
    </source>
</evidence>
<name>A0A183KA03_9TREM</name>
<organism evidence="2">
    <name type="scientific">Schistosoma curassoni</name>
    <dbReference type="NCBI Taxonomy" id="6186"/>
    <lineage>
        <taxon>Eukaryota</taxon>
        <taxon>Metazoa</taxon>
        <taxon>Spiralia</taxon>
        <taxon>Lophotrochozoa</taxon>
        <taxon>Platyhelminthes</taxon>
        <taxon>Trematoda</taxon>
        <taxon>Digenea</taxon>
        <taxon>Strigeidida</taxon>
        <taxon>Schistosomatoidea</taxon>
        <taxon>Schistosomatidae</taxon>
        <taxon>Schistosoma</taxon>
    </lineage>
</organism>
<proteinExistence type="predicted"/>
<dbReference type="AlphaFoldDB" id="A0A183KA03"/>
<feature type="compositionally biased region" description="Polar residues" evidence="1">
    <location>
        <begin position="71"/>
        <end position="89"/>
    </location>
</feature>
<protein>
    <submittedName>
        <fullName evidence="2">Uncharacterized protein</fullName>
    </submittedName>
</protein>
<sequence>MKNCKILTCKPIQKRSPTLGKSSGPIYSSALRNDCVNSTISTIEKRGNNSCLVTRPIPAPQSNAYAVVDGPNSSRNISESAISGTFNEV</sequence>
<evidence type="ECO:0000313" key="2">
    <source>
        <dbReference type="WBParaSite" id="SCUD_0001183601-mRNA-1"/>
    </source>
</evidence>
<accession>A0A183KA03</accession>
<reference evidence="2" key="1">
    <citation type="submission" date="2016-06" db="UniProtKB">
        <authorList>
            <consortium name="WormBaseParasite"/>
        </authorList>
    </citation>
    <scope>IDENTIFICATION</scope>
</reference>
<feature type="region of interest" description="Disordered" evidence="1">
    <location>
        <begin position="70"/>
        <end position="89"/>
    </location>
</feature>